<sequence>MEADFNKVTNDPPIYMRNIPLNDQNIDSKLDLPWVTRKRGCENTRDLVDVVVCKEARDLIKELRTAINLCGQNSEKKTLDDAEVKQLWFKLLDTFLIFQRKLRYGYVVGQPLPEPSLTTNAAQSSTSTSSKKASKKQYNSDNSDDSDDDDSDDDDDEEELDEISETKNEIIDVSNKIQALEKTLSDLRDKKPTDEAQIEKITQKLKREKDHSVTLQLTLRKLEDAERKLKTAEEERNNDANAAHNIPKIVNLWLQRVNAHAIRIVLGDLMRYVDIPTILNKIVDEHHRDPFGHVKITLTRMLDCFSYKCMLLETANGLISYDTFELGNIYHDVRTKGVKVKSRVCHVCRQSLAARSDNQHPDVEATIRLFPCGHAYHSVCAGPYGVVCQECVPLENKELKNLAKVHPTLRQESKSLMNKAPTYSCHNKIKLWEKVNHKLTSKSAYQLMKEIDNPAGNGKKNKADVMMDRVGMLLGLLSTQQAVEGEEKLLNLRPPVQNSFMLNDDDVSEVSETVKNPVEGDDNGDENYKTKKNVTRSNVSGGGLMHKTVDICDLQDVISNLL</sequence>
<gene>
    <name evidence="4" type="ORF">AKO1_001214</name>
</gene>
<evidence type="ECO:0000313" key="5">
    <source>
        <dbReference type="Proteomes" id="UP001431209"/>
    </source>
</evidence>
<dbReference type="AlphaFoldDB" id="A0AAW2ZDW1"/>
<evidence type="ECO:0000256" key="2">
    <source>
        <dbReference type="SAM" id="MobiDB-lite"/>
    </source>
</evidence>
<accession>A0AAW2ZDW1</accession>
<feature type="region of interest" description="Disordered" evidence="2">
    <location>
        <begin position="113"/>
        <end position="167"/>
    </location>
</feature>
<keyword evidence="1" id="KW-0863">Zinc-finger</keyword>
<dbReference type="GO" id="GO:0005770">
    <property type="term" value="C:late endosome"/>
    <property type="evidence" value="ECO:0007669"/>
    <property type="project" value="TreeGrafter"/>
</dbReference>
<keyword evidence="1" id="KW-0479">Metal-binding</keyword>
<dbReference type="GO" id="GO:0006623">
    <property type="term" value="P:protein targeting to vacuole"/>
    <property type="evidence" value="ECO:0007669"/>
    <property type="project" value="InterPro"/>
</dbReference>
<dbReference type="InterPro" id="IPR045111">
    <property type="entry name" value="Vps41/Vps8"/>
</dbReference>
<organism evidence="4 5">
    <name type="scientific">Acrasis kona</name>
    <dbReference type="NCBI Taxonomy" id="1008807"/>
    <lineage>
        <taxon>Eukaryota</taxon>
        <taxon>Discoba</taxon>
        <taxon>Heterolobosea</taxon>
        <taxon>Tetramitia</taxon>
        <taxon>Eutetramitia</taxon>
        <taxon>Acrasidae</taxon>
        <taxon>Acrasis</taxon>
    </lineage>
</organism>
<feature type="domain" description="RING-type" evidence="3">
    <location>
        <begin position="345"/>
        <end position="391"/>
    </location>
</feature>
<dbReference type="SMART" id="SM00184">
    <property type="entry name" value="RING"/>
    <property type="match status" value="1"/>
</dbReference>
<dbReference type="GO" id="GO:0030897">
    <property type="term" value="C:HOPS complex"/>
    <property type="evidence" value="ECO:0007669"/>
    <property type="project" value="TreeGrafter"/>
</dbReference>
<feature type="compositionally biased region" description="Low complexity" evidence="2">
    <location>
        <begin position="116"/>
        <end position="131"/>
    </location>
</feature>
<dbReference type="PANTHER" id="PTHR12616:SF8">
    <property type="entry name" value="VACUOLAR PROTEIN SORTING-ASSOCIATED PROTEIN 8 HOMOLOG"/>
    <property type="match status" value="1"/>
</dbReference>
<dbReference type="Proteomes" id="UP001431209">
    <property type="component" value="Unassembled WGS sequence"/>
</dbReference>
<dbReference type="InterPro" id="IPR001841">
    <property type="entry name" value="Znf_RING"/>
</dbReference>
<dbReference type="PROSITE" id="PS50089">
    <property type="entry name" value="ZF_RING_2"/>
    <property type="match status" value="1"/>
</dbReference>
<evidence type="ECO:0000259" key="3">
    <source>
        <dbReference type="PROSITE" id="PS50089"/>
    </source>
</evidence>
<name>A0AAW2ZDW1_9EUKA</name>
<dbReference type="EMBL" id="JAOPGA020001276">
    <property type="protein sequence ID" value="KAL0486884.1"/>
    <property type="molecule type" value="Genomic_DNA"/>
</dbReference>
<dbReference type="PANTHER" id="PTHR12616">
    <property type="entry name" value="VACUOLAR PROTEIN SORTING VPS41"/>
    <property type="match status" value="1"/>
</dbReference>
<evidence type="ECO:0000313" key="4">
    <source>
        <dbReference type="EMBL" id="KAL0486884.1"/>
    </source>
</evidence>
<feature type="compositionally biased region" description="Acidic residues" evidence="2">
    <location>
        <begin position="142"/>
        <end position="163"/>
    </location>
</feature>
<reference evidence="4 5" key="1">
    <citation type="submission" date="2024-03" db="EMBL/GenBank/DDBJ databases">
        <title>The Acrasis kona genome and developmental transcriptomes reveal deep origins of eukaryotic multicellular pathways.</title>
        <authorList>
            <person name="Sheikh S."/>
            <person name="Fu C.-J."/>
            <person name="Brown M.W."/>
            <person name="Baldauf S.L."/>
        </authorList>
    </citation>
    <scope>NUCLEOTIDE SEQUENCE [LARGE SCALE GENOMIC DNA]</scope>
    <source>
        <strain evidence="4 5">ATCC MYA-3509</strain>
    </source>
</reference>
<proteinExistence type="predicted"/>
<dbReference type="GO" id="GO:0008270">
    <property type="term" value="F:zinc ion binding"/>
    <property type="evidence" value="ECO:0007669"/>
    <property type="project" value="UniProtKB-KW"/>
</dbReference>
<dbReference type="GO" id="GO:0034058">
    <property type="term" value="P:endosomal vesicle fusion"/>
    <property type="evidence" value="ECO:0007669"/>
    <property type="project" value="TreeGrafter"/>
</dbReference>
<keyword evidence="1" id="KW-0862">Zinc</keyword>
<protein>
    <recommendedName>
        <fullName evidence="3">RING-type domain-containing protein</fullName>
    </recommendedName>
</protein>
<evidence type="ECO:0000256" key="1">
    <source>
        <dbReference type="PROSITE-ProRule" id="PRU00175"/>
    </source>
</evidence>
<keyword evidence="5" id="KW-1185">Reference proteome</keyword>
<comment type="caution">
    <text evidence="4">The sequence shown here is derived from an EMBL/GenBank/DDBJ whole genome shotgun (WGS) entry which is preliminary data.</text>
</comment>
<dbReference type="SUPFAM" id="SSF57850">
    <property type="entry name" value="RING/U-box"/>
    <property type="match status" value="1"/>
</dbReference>